<evidence type="ECO:0000313" key="1">
    <source>
        <dbReference type="EMBL" id="HGE75530.1"/>
    </source>
</evidence>
<dbReference type="AlphaFoldDB" id="A0A7V3RF75"/>
<sequence>MEKEIFTSEFEKIAKVHDVRLWIAEKLGRRWSYVTGGGNEKFLPARLIGQIGNYGVFIEGENLDDKEIFANVHEILSRFFDIKED</sequence>
<name>A0A7V3RF75_9BACT</name>
<accession>A0A7V3RF75</accession>
<protein>
    <submittedName>
        <fullName evidence="1">Uncharacterized protein</fullName>
    </submittedName>
</protein>
<reference evidence="1" key="1">
    <citation type="journal article" date="2020" name="mSystems">
        <title>Genome- and Community-Level Interaction Insights into Carbon Utilization and Element Cycling Functions of Hydrothermarchaeota in Hydrothermal Sediment.</title>
        <authorList>
            <person name="Zhou Z."/>
            <person name="Liu Y."/>
            <person name="Xu W."/>
            <person name="Pan J."/>
            <person name="Luo Z.H."/>
            <person name="Li M."/>
        </authorList>
    </citation>
    <scope>NUCLEOTIDE SEQUENCE [LARGE SCALE GENOMIC DNA]</scope>
    <source>
        <strain evidence="1">SpSt-966</strain>
    </source>
</reference>
<organism evidence="1">
    <name type="scientific">Mesoaciditoga lauensis</name>
    <dbReference type="NCBI Taxonomy" id="1495039"/>
    <lineage>
        <taxon>Bacteria</taxon>
        <taxon>Thermotogati</taxon>
        <taxon>Thermotogota</taxon>
        <taxon>Thermotogae</taxon>
        <taxon>Mesoaciditogales</taxon>
        <taxon>Mesoaciditogaceae</taxon>
        <taxon>Mesoaciditoga</taxon>
    </lineage>
</organism>
<comment type="caution">
    <text evidence="1">The sequence shown here is derived from an EMBL/GenBank/DDBJ whole genome shotgun (WGS) entry which is preliminary data.</text>
</comment>
<gene>
    <name evidence="1" type="ORF">ENX73_05345</name>
</gene>
<proteinExistence type="predicted"/>
<dbReference type="EMBL" id="DTPE01000211">
    <property type="protein sequence ID" value="HGE75530.1"/>
    <property type="molecule type" value="Genomic_DNA"/>
</dbReference>